<dbReference type="GO" id="GO:0003677">
    <property type="term" value="F:DNA binding"/>
    <property type="evidence" value="ECO:0007669"/>
    <property type="project" value="UniProtKB-KW"/>
</dbReference>
<dbReference type="Proteomes" id="UP000219023">
    <property type="component" value="Unassembled WGS sequence"/>
</dbReference>
<dbReference type="InterPro" id="IPR051446">
    <property type="entry name" value="HTH_trans_reg/aminotransferase"/>
</dbReference>
<keyword evidence="2" id="KW-0032">Aminotransferase</keyword>
<dbReference type="Gene3D" id="3.40.640.10">
    <property type="entry name" value="Type I PLP-dependent aspartate aminotransferase-like (Major domain)"/>
    <property type="match status" value="1"/>
</dbReference>
<accession>A0A285VNB9</accession>
<dbReference type="InterPro" id="IPR015421">
    <property type="entry name" value="PyrdxlP-dep_Trfase_major"/>
</dbReference>
<keyword evidence="3" id="KW-0808">Transferase</keyword>
<evidence type="ECO:0000256" key="2">
    <source>
        <dbReference type="ARBA" id="ARBA00022576"/>
    </source>
</evidence>
<dbReference type="Gene3D" id="1.10.10.10">
    <property type="entry name" value="Winged helix-like DNA-binding domain superfamily/Winged helix DNA-binding domain"/>
    <property type="match status" value="1"/>
</dbReference>
<dbReference type="FunFam" id="3.40.640.10:FF:000023">
    <property type="entry name" value="Transcriptional regulator, GntR family"/>
    <property type="match status" value="1"/>
</dbReference>
<evidence type="ECO:0000313" key="10">
    <source>
        <dbReference type="Proteomes" id="UP000219023"/>
    </source>
</evidence>
<dbReference type="AlphaFoldDB" id="A0A285VNB9"/>
<dbReference type="GO" id="GO:0030170">
    <property type="term" value="F:pyridoxal phosphate binding"/>
    <property type="evidence" value="ECO:0007669"/>
    <property type="project" value="InterPro"/>
</dbReference>
<dbReference type="CDD" id="cd00609">
    <property type="entry name" value="AAT_like"/>
    <property type="match status" value="1"/>
</dbReference>
<keyword evidence="4" id="KW-0663">Pyridoxal phosphate</keyword>
<dbReference type="SUPFAM" id="SSF53383">
    <property type="entry name" value="PLP-dependent transferases"/>
    <property type="match status" value="1"/>
</dbReference>
<comment type="similarity">
    <text evidence="1">In the C-terminal section; belongs to the class-I pyridoxal-phosphate-dependent aminotransferase family.</text>
</comment>
<protein>
    <submittedName>
        <fullName evidence="9">Transcriptional regulator, GntR family</fullName>
    </submittedName>
</protein>
<evidence type="ECO:0000256" key="6">
    <source>
        <dbReference type="ARBA" id="ARBA00023125"/>
    </source>
</evidence>
<dbReference type="SUPFAM" id="SSF46785">
    <property type="entry name" value="Winged helix' DNA-binding domain"/>
    <property type="match status" value="1"/>
</dbReference>
<dbReference type="InterPro" id="IPR000524">
    <property type="entry name" value="Tscrpt_reg_HTH_GntR"/>
</dbReference>
<dbReference type="SMART" id="SM00345">
    <property type="entry name" value="HTH_GNTR"/>
    <property type="match status" value="1"/>
</dbReference>
<dbReference type="CDD" id="cd07377">
    <property type="entry name" value="WHTH_GntR"/>
    <property type="match status" value="1"/>
</dbReference>
<dbReference type="GO" id="GO:0008483">
    <property type="term" value="F:transaminase activity"/>
    <property type="evidence" value="ECO:0007669"/>
    <property type="project" value="UniProtKB-KW"/>
</dbReference>
<keyword evidence="7" id="KW-0804">Transcription</keyword>
<dbReference type="Pfam" id="PF00392">
    <property type="entry name" value="GntR"/>
    <property type="match status" value="1"/>
</dbReference>
<dbReference type="InterPro" id="IPR015424">
    <property type="entry name" value="PyrdxlP-dep_Trfase"/>
</dbReference>
<dbReference type="PROSITE" id="PS50949">
    <property type="entry name" value="HTH_GNTR"/>
    <property type="match status" value="1"/>
</dbReference>
<dbReference type="Pfam" id="PF00155">
    <property type="entry name" value="Aminotran_1_2"/>
    <property type="match status" value="1"/>
</dbReference>
<dbReference type="PANTHER" id="PTHR46577">
    <property type="entry name" value="HTH-TYPE TRANSCRIPTIONAL REGULATORY PROTEIN GABR"/>
    <property type="match status" value="1"/>
</dbReference>
<evidence type="ECO:0000256" key="7">
    <source>
        <dbReference type="ARBA" id="ARBA00023163"/>
    </source>
</evidence>
<evidence type="ECO:0000256" key="3">
    <source>
        <dbReference type="ARBA" id="ARBA00022679"/>
    </source>
</evidence>
<evidence type="ECO:0000256" key="4">
    <source>
        <dbReference type="ARBA" id="ARBA00022898"/>
    </source>
</evidence>
<keyword evidence="5" id="KW-0805">Transcription regulation</keyword>
<evidence type="ECO:0000256" key="1">
    <source>
        <dbReference type="ARBA" id="ARBA00005384"/>
    </source>
</evidence>
<reference evidence="9 10" key="1">
    <citation type="submission" date="2017-08" db="EMBL/GenBank/DDBJ databases">
        <authorList>
            <person name="de Groot N.N."/>
        </authorList>
    </citation>
    <scope>NUCLEOTIDE SEQUENCE [LARGE SCALE GENOMIC DNA]</scope>
    <source>
        <strain evidence="9 10">USBA 855</strain>
    </source>
</reference>
<sequence length="487" mass="54367">MKRYQHLAEALESSILSGALHAGDRLPSIRAASISRNVSPTTVFKAYYLLEAKGLIRARDRSGFYVVGPEGTRPPEIEMTSAPDERVFNVDVSDRVLQVLGATMRRDLVPLGSALPSPELYPIPRLSQVMASTLPKLGVWHTVDDLSPGSAQLRHAISLRYHADGMQVYADDLVVTNGALEALNICLGVVTQPGDAVIVESPTFYAALQALERNHLRAIEVSTHPRDGIDLEAMERAIQRYKPAACWLMTNFQNPLGSLMPEDKKRDLVALLQRYTLPMIEDDVYGELYFDSRRPLPAKAFDQEGLIMHCSSFSKSLAPGWRVGWVAGGRYTQHIMRDKLSLSLSASAPAQVALSAYLSRSGFDRHLRTLRHRFEWQRNCMLQAITAHFPEGTRTTYPAGGYFLWVELPKCVDTSRLHQMALAEGISIAPGSIFSSHERFRHCLRLNYGHPWDERLQTGMEILGRLIVQQLECGDHSIDEIQQGAIP</sequence>
<keyword evidence="6" id="KW-0238">DNA-binding</keyword>
<dbReference type="InterPro" id="IPR004839">
    <property type="entry name" value="Aminotransferase_I/II_large"/>
</dbReference>
<dbReference type="RefSeq" id="WP_097022335.1">
    <property type="nucleotide sequence ID" value="NZ_OBQJ01000003.1"/>
</dbReference>
<evidence type="ECO:0000259" key="8">
    <source>
        <dbReference type="PROSITE" id="PS50949"/>
    </source>
</evidence>
<dbReference type="InterPro" id="IPR036390">
    <property type="entry name" value="WH_DNA-bd_sf"/>
</dbReference>
<dbReference type="EMBL" id="OBQJ01000003">
    <property type="protein sequence ID" value="SOC54081.1"/>
    <property type="molecule type" value="Genomic_DNA"/>
</dbReference>
<dbReference type="OrthoDB" id="9804020at2"/>
<evidence type="ECO:0000256" key="5">
    <source>
        <dbReference type="ARBA" id="ARBA00023015"/>
    </source>
</evidence>
<organism evidence="9 10">
    <name type="scientific">Chromohalobacter canadensis</name>
    <dbReference type="NCBI Taxonomy" id="141389"/>
    <lineage>
        <taxon>Bacteria</taxon>
        <taxon>Pseudomonadati</taxon>
        <taxon>Pseudomonadota</taxon>
        <taxon>Gammaproteobacteria</taxon>
        <taxon>Oceanospirillales</taxon>
        <taxon>Halomonadaceae</taxon>
        <taxon>Chromohalobacter</taxon>
    </lineage>
</organism>
<name>A0A285VNB9_9GAMM</name>
<gene>
    <name evidence="9" type="ORF">SAMN05421509_103124</name>
</gene>
<dbReference type="PANTHER" id="PTHR46577:SF2">
    <property type="entry name" value="TRANSCRIPTIONAL REGULATORY PROTEIN"/>
    <property type="match status" value="1"/>
</dbReference>
<proteinExistence type="inferred from homology"/>
<dbReference type="InterPro" id="IPR036388">
    <property type="entry name" value="WH-like_DNA-bd_sf"/>
</dbReference>
<evidence type="ECO:0000313" key="9">
    <source>
        <dbReference type="EMBL" id="SOC54081.1"/>
    </source>
</evidence>
<dbReference type="Gene3D" id="3.90.1150.10">
    <property type="entry name" value="Aspartate Aminotransferase, domain 1"/>
    <property type="match status" value="1"/>
</dbReference>
<feature type="domain" description="HTH gntR-type" evidence="8">
    <location>
        <begin position="1"/>
        <end position="69"/>
    </location>
</feature>
<dbReference type="GO" id="GO:0003700">
    <property type="term" value="F:DNA-binding transcription factor activity"/>
    <property type="evidence" value="ECO:0007669"/>
    <property type="project" value="InterPro"/>
</dbReference>
<dbReference type="InterPro" id="IPR015422">
    <property type="entry name" value="PyrdxlP-dep_Trfase_small"/>
</dbReference>